<gene>
    <name evidence="2" type="ORF">SAMN06265373_1067</name>
</gene>
<protein>
    <submittedName>
        <fullName evidence="2">Uncharacterized protein</fullName>
    </submittedName>
</protein>
<sequence>MKSFRTLGDTAGGFLMSAPPRSVLTAILWLGARTHPTVSMALMLVFLAAWIRGARDG</sequence>
<feature type="transmembrane region" description="Helical" evidence="1">
    <location>
        <begin position="26"/>
        <end position="51"/>
    </location>
</feature>
<keyword evidence="1" id="KW-0472">Membrane</keyword>
<reference evidence="2 3" key="1">
    <citation type="submission" date="2017-05" db="EMBL/GenBank/DDBJ databases">
        <authorList>
            <person name="Varghese N."/>
            <person name="Submissions S."/>
        </authorList>
    </citation>
    <scope>NUCLEOTIDE SEQUENCE [LARGE SCALE GENOMIC DNA]</scope>
    <source>
        <strain evidence="2 3">DSM 29734</strain>
    </source>
</reference>
<evidence type="ECO:0000313" key="3">
    <source>
        <dbReference type="Proteomes" id="UP001157961"/>
    </source>
</evidence>
<comment type="caution">
    <text evidence="2">The sequence shown here is derived from an EMBL/GenBank/DDBJ whole genome shotgun (WGS) entry which is preliminary data.</text>
</comment>
<accession>A0ABY1P9G4</accession>
<keyword evidence="3" id="KW-1185">Reference proteome</keyword>
<name>A0ABY1P9G4_9RHOB</name>
<proteinExistence type="predicted"/>
<keyword evidence="1" id="KW-1133">Transmembrane helix</keyword>
<evidence type="ECO:0000313" key="2">
    <source>
        <dbReference type="EMBL" id="SMP28250.1"/>
    </source>
</evidence>
<organism evidence="2 3">
    <name type="scientific">Shimia sagamensis</name>
    <dbReference type="NCBI Taxonomy" id="1566352"/>
    <lineage>
        <taxon>Bacteria</taxon>
        <taxon>Pseudomonadati</taxon>
        <taxon>Pseudomonadota</taxon>
        <taxon>Alphaproteobacteria</taxon>
        <taxon>Rhodobacterales</taxon>
        <taxon>Roseobacteraceae</taxon>
    </lineage>
</organism>
<evidence type="ECO:0000256" key="1">
    <source>
        <dbReference type="SAM" id="Phobius"/>
    </source>
</evidence>
<dbReference type="Proteomes" id="UP001157961">
    <property type="component" value="Unassembled WGS sequence"/>
</dbReference>
<dbReference type="EMBL" id="FXTY01000006">
    <property type="protein sequence ID" value="SMP28250.1"/>
    <property type="molecule type" value="Genomic_DNA"/>
</dbReference>
<keyword evidence="1" id="KW-0812">Transmembrane</keyword>